<sequence length="317" mass="37063">MRNVAKIFSSPLGAFSTLLHFKSEMNSKFLEHFDFSRKNDLLSLLGLGQTKLDPQMLQNVMIEQFIRNKCEEMIKASQKKNSLNMTTPDVNCDEIVVKQEVCGDSDMCESFSLEHLSAEEDTVLPIDYSISKINSSLLKEQKEKVIVNIQQNIPIIKLEPKDDNQQTAAAPIFESDLKNNFKKPTKPVSKNIKNNSWVGQSIFYNLSSSEMTELDHELLKSHKFKLEVIKQTYKLNPLIIKFNPKKSRLRIEIKNPLHDLERSRNNYASRRSRYRKKYELELLRYSRDFDEEENRLLQKKEEFLTTFISDLEKTTKQ</sequence>
<evidence type="ECO:0000259" key="2">
    <source>
        <dbReference type="PROSITE" id="PS00036"/>
    </source>
</evidence>
<reference evidence="3 4" key="1">
    <citation type="submission" date="2015-04" db="EMBL/GenBank/DDBJ databases">
        <authorList>
            <person name="Syromyatnikov M.Y."/>
            <person name="Popov V.N."/>
        </authorList>
    </citation>
    <scope>NUCLEOTIDE SEQUENCE [LARGE SCALE GENOMIC DNA]</scope>
</reference>
<accession>A0A1J1HTD9</accession>
<dbReference type="Proteomes" id="UP000183832">
    <property type="component" value="Unassembled WGS sequence"/>
</dbReference>
<gene>
    <name evidence="3" type="ORF">CLUMA_CG003455</name>
</gene>
<name>A0A1J1HTD9_9DIPT</name>
<keyword evidence="4" id="KW-1185">Reference proteome</keyword>
<feature type="domain" description="BZIP" evidence="2">
    <location>
        <begin position="262"/>
        <end position="275"/>
    </location>
</feature>
<organism evidence="3 4">
    <name type="scientific">Clunio marinus</name>
    <dbReference type="NCBI Taxonomy" id="568069"/>
    <lineage>
        <taxon>Eukaryota</taxon>
        <taxon>Metazoa</taxon>
        <taxon>Ecdysozoa</taxon>
        <taxon>Arthropoda</taxon>
        <taxon>Hexapoda</taxon>
        <taxon>Insecta</taxon>
        <taxon>Pterygota</taxon>
        <taxon>Neoptera</taxon>
        <taxon>Endopterygota</taxon>
        <taxon>Diptera</taxon>
        <taxon>Nematocera</taxon>
        <taxon>Chironomoidea</taxon>
        <taxon>Chironomidae</taxon>
        <taxon>Clunio</taxon>
    </lineage>
</organism>
<proteinExistence type="predicted"/>
<dbReference type="GO" id="GO:0003700">
    <property type="term" value="F:DNA-binding transcription factor activity"/>
    <property type="evidence" value="ECO:0007669"/>
    <property type="project" value="InterPro"/>
</dbReference>
<dbReference type="PROSITE" id="PS00036">
    <property type="entry name" value="BZIP_BASIC"/>
    <property type="match status" value="1"/>
</dbReference>
<feature type="coiled-coil region" evidence="1">
    <location>
        <begin position="257"/>
        <end position="302"/>
    </location>
</feature>
<dbReference type="AlphaFoldDB" id="A0A1J1HTD9"/>
<dbReference type="InterPro" id="IPR004827">
    <property type="entry name" value="bZIP"/>
</dbReference>
<dbReference type="OrthoDB" id="7739172at2759"/>
<dbReference type="SUPFAM" id="SSF57959">
    <property type="entry name" value="Leucine zipper domain"/>
    <property type="match status" value="1"/>
</dbReference>
<dbReference type="EMBL" id="CVRI01000014">
    <property type="protein sequence ID" value="CRK89742.1"/>
    <property type="molecule type" value="Genomic_DNA"/>
</dbReference>
<keyword evidence="1" id="KW-0175">Coiled coil</keyword>
<dbReference type="CDD" id="cd14686">
    <property type="entry name" value="bZIP"/>
    <property type="match status" value="1"/>
</dbReference>
<protein>
    <submittedName>
        <fullName evidence="3">CLUMA_CG003455, isoform A</fullName>
    </submittedName>
</protein>
<evidence type="ECO:0000256" key="1">
    <source>
        <dbReference type="SAM" id="Coils"/>
    </source>
</evidence>
<evidence type="ECO:0000313" key="4">
    <source>
        <dbReference type="Proteomes" id="UP000183832"/>
    </source>
</evidence>
<evidence type="ECO:0000313" key="3">
    <source>
        <dbReference type="EMBL" id="CRK89742.1"/>
    </source>
</evidence>
<dbReference type="GO" id="GO:0005634">
    <property type="term" value="C:nucleus"/>
    <property type="evidence" value="ECO:0007669"/>
    <property type="project" value="UniProtKB-ARBA"/>
</dbReference>
<dbReference type="InterPro" id="IPR046347">
    <property type="entry name" value="bZIP_sf"/>
</dbReference>